<dbReference type="Gene3D" id="3.40.50.1000">
    <property type="entry name" value="HAD superfamily/HAD-like"/>
    <property type="match status" value="1"/>
</dbReference>
<dbReference type="CDD" id="cd03788">
    <property type="entry name" value="GT20_TPS"/>
    <property type="match status" value="1"/>
</dbReference>
<accession>A0A0M0LR83</accession>
<keyword evidence="4" id="KW-1185">Reference proteome</keyword>
<dbReference type="SUPFAM" id="SSF53756">
    <property type="entry name" value="UDP-Glycosyltransferase/glycogen phosphorylase"/>
    <property type="match status" value="1"/>
</dbReference>
<dbReference type="NCBIfam" id="TIGR00685">
    <property type="entry name" value="T6PP"/>
    <property type="match status" value="1"/>
</dbReference>
<evidence type="ECO:0000256" key="2">
    <source>
        <dbReference type="ARBA" id="ARBA00006330"/>
    </source>
</evidence>
<sequence length="842" mass="93618">MLAKEPPTLDRADHVIIVAYHLPLRVERAGDGYNIQWDDERGIDMSGMGLPTRITYVGCIELDVPDQMEQDRLERLLLQQYNSVVLFLDADLKERYYHRFCRQYLAPMMHNQMHVIQSTDPFQPDEWRAYCQVNQLFADKVLENYGNDGEGNEMIWVHDYHLMLAPSCIVRKMPLAKIGFFLHAPFPASDVWRTVAVRLELLRSLLNVDLVGFLLFEYARNFLTCCKRMLGLEYEFQKGGFLGVEYEGRHVHVQICTFGISPKQVDRWLKAPEFVVTPNAADVALFDVCSRPHRMPGHVLLGGLDYLDRLKGVAAKLLAWEALLRDYPHYRQGYTLVQVCVGARNRIALNTAPAVEAELRGIVARINATFPGSVHFEVRSHLTPIERLRLWCACSVLLVTALREAINVFPLEYVLARQLSMQPPGVLVLSEFTGFARVLNGCLRINPNSQTELVETLDTALQMQIEERAARAAKDFEHVMRCTNEAFAQRFLRELKATAAKTEGDFVRVGFGHAKFRLVGMGAGFKPLDSSSTIEAFQRASRRLLLLDWGGTLAPSVKAFYDQRDATGYALPRPVLDALAALSAHPSCDVMIMSGLSKDKVEAAFGAVPGLSLAVEHGFEYRLRSGEWRQPLKADDQWRSIAHSVMSMYATRTHGAFVQQKGSSILYDFTDSDPEFGAMSSKELQMSLQHVLADFPVVVRTGKGYVEACHKDINKGAMASLMLDLLEADGGGKVDFILCAGDDSTDELMFSALHAKRGKTDAGVFTVTVGRKPSEAERYLDDYREVVSLLELLCSIGFRAPGMALGTAGSETSGAGGGGMGRKMKAGLGSMSASYGNLAELG</sequence>
<dbReference type="InterPro" id="IPR023214">
    <property type="entry name" value="HAD_sf"/>
</dbReference>
<dbReference type="Gene3D" id="3.30.70.1020">
    <property type="entry name" value="Trehalose-6-phosphate phosphatase related protein, domain 2"/>
    <property type="match status" value="1"/>
</dbReference>
<dbReference type="PANTHER" id="PTHR10788">
    <property type="entry name" value="TREHALOSE-6-PHOSPHATE SYNTHASE"/>
    <property type="match status" value="1"/>
</dbReference>
<dbReference type="Pfam" id="PF00982">
    <property type="entry name" value="Glyco_transf_20"/>
    <property type="match status" value="1"/>
</dbReference>
<dbReference type="PANTHER" id="PTHR10788:SF94">
    <property type="entry name" value="ALPHA,ALPHA-TREHALOSE-PHOSPHATE SYNTHASE [UDP-FORMING] 5"/>
    <property type="match status" value="1"/>
</dbReference>
<organism evidence="3 4">
    <name type="scientific">Chrysochromulina tobinii</name>
    <dbReference type="NCBI Taxonomy" id="1460289"/>
    <lineage>
        <taxon>Eukaryota</taxon>
        <taxon>Haptista</taxon>
        <taxon>Haptophyta</taxon>
        <taxon>Prymnesiophyceae</taxon>
        <taxon>Prymnesiales</taxon>
        <taxon>Chrysochromulinaceae</taxon>
        <taxon>Chrysochromulina</taxon>
    </lineage>
</organism>
<dbReference type="InterPro" id="IPR003337">
    <property type="entry name" value="Trehalose_PPase"/>
</dbReference>
<gene>
    <name evidence="3" type="ORF">Ctob_013708</name>
</gene>
<name>A0A0M0LR83_9EUKA</name>
<dbReference type="OrthoDB" id="755951at2759"/>
<dbReference type="GO" id="GO:0005992">
    <property type="term" value="P:trehalose biosynthetic process"/>
    <property type="evidence" value="ECO:0007669"/>
    <property type="project" value="InterPro"/>
</dbReference>
<comment type="similarity">
    <text evidence="2">In the C-terminal section; belongs to the trehalose phosphatase family.</text>
</comment>
<protein>
    <submittedName>
        <fullName evidence="3">Alpha,alpha-trehalose-phosphate synthase</fullName>
    </submittedName>
</protein>
<evidence type="ECO:0000256" key="1">
    <source>
        <dbReference type="ARBA" id="ARBA00005409"/>
    </source>
</evidence>
<dbReference type="Pfam" id="PF02358">
    <property type="entry name" value="Trehalose_PPase"/>
    <property type="match status" value="1"/>
</dbReference>
<evidence type="ECO:0000313" key="4">
    <source>
        <dbReference type="Proteomes" id="UP000037460"/>
    </source>
</evidence>
<dbReference type="InterPro" id="IPR036412">
    <property type="entry name" value="HAD-like_sf"/>
</dbReference>
<dbReference type="GO" id="GO:0004805">
    <property type="term" value="F:trehalose-phosphatase activity"/>
    <property type="evidence" value="ECO:0007669"/>
    <property type="project" value="TreeGrafter"/>
</dbReference>
<dbReference type="Proteomes" id="UP000037460">
    <property type="component" value="Unassembled WGS sequence"/>
</dbReference>
<comment type="similarity">
    <text evidence="1">In the N-terminal section; belongs to the glycosyltransferase 20 family.</text>
</comment>
<dbReference type="Gene3D" id="3.40.50.2000">
    <property type="entry name" value="Glycogen Phosphorylase B"/>
    <property type="match status" value="2"/>
</dbReference>
<dbReference type="SUPFAM" id="SSF56784">
    <property type="entry name" value="HAD-like"/>
    <property type="match status" value="1"/>
</dbReference>
<proteinExistence type="inferred from homology"/>
<dbReference type="InterPro" id="IPR001830">
    <property type="entry name" value="Glyco_trans_20"/>
</dbReference>
<evidence type="ECO:0000313" key="3">
    <source>
        <dbReference type="EMBL" id="KOO53544.1"/>
    </source>
</evidence>
<dbReference type="AlphaFoldDB" id="A0A0M0LR83"/>
<dbReference type="EMBL" id="JWZX01000185">
    <property type="protein sequence ID" value="KOO53544.1"/>
    <property type="molecule type" value="Genomic_DNA"/>
</dbReference>
<dbReference type="FunFam" id="3.40.50.1000:FF:000052">
    <property type="entry name" value="Alpha,alpha-trehalose-phosphate synthase [UDP-forming] 6"/>
    <property type="match status" value="1"/>
</dbReference>
<comment type="caution">
    <text evidence="3">The sequence shown here is derived from an EMBL/GenBank/DDBJ whole genome shotgun (WGS) entry which is preliminary data.</text>
</comment>
<dbReference type="GO" id="GO:0005829">
    <property type="term" value="C:cytosol"/>
    <property type="evidence" value="ECO:0007669"/>
    <property type="project" value="TreeGrafter"/>
</dbReference>
<reference evidence="4" key="1">
    <citation type="journal article" date="2015" name="PLoS Genet.">
        <title>Genome Sequence and Transcriptome Analyses of Chrysochromulina tobin: Metabolic Tools for Enhanced Algal Fitness in the Prominent Order Prymnesiales (Haptophyceae).</title>
        <authorList>
            <person name="Hovde B.T."/>
            <person name="Deodato C.R."/>
            <person name="Hunsperger H.M."/>
            <person name="Ryken S.A."/>
            <person name="Yost W."/>
            <person name="Jha R.K."/>
            <person name="Patterson J."/>
            <person name="Monnat R.J. Jr."/>
            <person name="Barlow S.B."/>
            <person name="Starkenburg S.R."/>
            <person name="Cattolico R.A."/>
        </authorList>
    </citation>
    <scope>NUCLEOTIDE SEQUENCE</scope>
    <source>
        <strain evidence="4">CCMP291</strain>
    </source>
</reference>